<organism evidence="2 3">
    <name type="scientific">Flavobacterium cucumis</name>
    <dbReference type="NCBI Taxonomy" id="416016"/>
    <lineage>
        <taxon>Bacteria</taxon>
        <taxon>Pseudomonadati</taxon>
        <taxon>Bacteroidota</taxon>
        <taxon>Flavobacteriia</taxon>
        <taxon>Flavobacteriales</taxon>
        <taxon>Flavobacteriaceae</taxon>
        <taxon>Flavobacterium</taxon>
    </lineage>
</organism>
<dbReference type="OrthoDB" id="9793489at2"/>
<dbReference type="InterPro" id="IPR050491">
    <property type="entry name" value="AmpC-like"/>
</dbReference>
<dbReference type="PANTHER" id="PTHR46825">
    <property type="entry name" value="D-ALANYL-D-ALANINE-CARBOXYPEPTIDASE/ENDOPEPTIDASE AMPH"/>
    <property type="match status" value="1"/>
</dbReference>
<evidence type="ECO:0000259" key="1">
    <source>
        <dbReference type="Pfam" id="PF00144"/>
    </source>
</evidence>
<dbReference type="Gene3D" id="3.40.710.10">
    <property type="entry name" value="DD-peptidase/beta-lactamase superfamily"/>
    <property type="match status" value="1"/>
</dbReference>
<reference evidence="3" key="1">
    <citation type="submission" date="2016-12" db="EMBL/GenBank/DDBJ databases">
        <authorList>
            <person name="Varghese N."/>
            <person name="Submissions S."/>
        </authorList>
    </citation>
    <scope>NUCLEOTIDE SEQUENCE [LARGE SCALE GENOMIC DNA]</scope>
    <source>
        <strain evidence="3">DSM 18830</strain>
    </source>
</reference>
<dbReference type="InterPro" id="IPR012338">
    <property type="entry name" value="Beta-lactam/transpept-like"/>
</dbReference>
<name>A0A1M7ZYD0_9FLAO</name>
<protein>
    <submittedName>
        <fullName evidence="2">CubicO group peptidase, beta-lactamase class C family</fullName>
    </submittedName>
</protein>
<sequence length="393" mass="45397">MLNKIIVLLLSLSLVNCQNKPDKAKESTVKDIEGNVSEYAVNFSRLTTVYKKKTADDIEVFFNERFDPKNFSGSFLVAKNGEILFENYSGYAYKENNDSIKENTPLHIASVSKVITAVTILKLVDAKKIELDDYVKSILPEFPNEETTIRMLLNHRSGLRNYAYFTNDKGIWDKKQPLTNQDVLTLLASKNINLESKPGTRFSYCNTNYALLALIIEKVEKKSYPQVLQDMIFDPLGMKNTFVFDDLTKQDSISQSYKNNYFRLAFEYLDQVYGDKNIYSTPRDLLQFDLALYSDKFLSAAMKEEMFKGYSYEKKGIKNYGLGIRMVEFETGQKYFFHNGWWHGNTSSYVTLPKDSVTIIAISNKFTRKPYQTKRLAPIFGDYPFQFKTEEGE</sequence>
<dbReference type="EMBL" id="FRYK01000004">
    <property type="protein sequence ID" value="SHO73886.1"/>
    <property type="molecule type" value="Genomic_DNA"/>
</dbReference>
<dbReference type="SUPFAM" id="SSF56601">
    <property type="entry name" value="beta-lactamase/transpeptidase-like"/>
    <property type="match status" value="1"/>
</dbReference>
<accession>A0A1M7ZYD0</accession>
<dbReference type="AlphaFoldDB" id="A0A1M7ZYD0"/>
<dbReference type="Proteomes" id="UP000184611">
    <property type="component" value="Unassembled WGS sequence"/>
</dbReference>
<keyword evidence="3" id="KW-1185">Reference proteome</keyword>
<gene>
    <name evidence="2" type="ORF">SAMN05443547_2262</name>
</gene>
<feature type="domain" description="Beta-lactamase-related" evidence="1">
    <location>
        <begin position="73"/>
        <end position="372"/>
    </location>
</feature>
<evidence type="ECO:0000313" key="3">
    <source>
        <dbReference type="Proteomes" id="UP000184611"/>
    </source>
</evidence>
<evidence type="ECO:0000313" key="2">
    <source>
        <dbReference type="EMBL" id="SHO73886.1"/>
    </source>
</evidence>
<dbReference type="RefSeq" id="WP_073584472.1">
    <property type="nucleotide sequence ID" value="NZ_CBCSEA010000007.1"/>
</dbReference>
<proteinExistence type="predicted"/>
<dbReference type="Pfam" id="PF00144">
    <property type="entry name" value="Beta-lactamase"/>
    <property type="match status" value="1"/>
</dbReference>
<dbReference type="STRING" id="416016.SAMN05443547_2262"/>
<dbReference type="InterPro" id="IPR001466">
    <property type="entry name" value="Beta-lactam-related"/>
</dbReference>
<dbReference type="PANTHER" id="PTHR46825:SF9">
    <property type="entry name" value="BETA-LACTAMASE-RELATED DOMAIN-CONTAINING PROTEIN"/>
    <property type="match status" value="1"/>
</dbReference>